<proteinExistence type="predicted"/>
<dbReference type="InterPro" id="IPR036928">
    <property type="entry name" value="AS_sf"/>
</dbReference>
<sequence>MTGKGYPHRGIVETREAIEAGALTAVAAVEERLEAIAAHDGRLNAFVLVDAHGARSAAGRLDAQGGARGPLHGVPIAIKDVIDVAGLPTLAGSRSRAGHVAERDAPIVAQLRAAGAIVLGKLRTYELGFGTVEPGTGLVIAANPWDETRWTGASSSGAASAVAAGFCAAAVASDTAGSTRTPAALCGLVGFKPGRGSVDLSGFVPLAPSLDMAGLMARSVPDMTCLAEALGFGALKQDGAPRIGLVVNWDLEVGFEPAALPLWIETKTRLAEAGAFMSSVSLPSLRSYHDTCFAALIDEANDLYGASIAAADQAFGSSLRARLAARTALDAARARADRPALEAALGRVLQTVDVLLIPATGGIAPKVSSLTTLGFLSNPQLTTPFSLVGVPALSLPAGLVGGLPFGIQLASRDPNILLRVAAWVEQVLGVGPLYPTDVDAQHKD</sequence>
<dbReference type="Proteomes" id="UP000248021">
    <property type="component" value="Unassembled WGS sequence"/>
</dbReference>
<evidence type="ECO:0000313" key="3">
    <source>
        <dbReference type="Proteomes" id="UP000248021"/>
    </source>
</evidence>
<comment type="caution">
    <text evidence="2">The sequence shown here is derived from an EMBL/GenBank/DDBJ whole genome shotgun (WGS) entry which is preliminary data.</text>
</comment>
<gene>
    <name evidence="2" type="ORF">C7450_105350</name>
</gene>
<dbReference type="PANTHER" id="PTHR11895">
    <property type="entry name" value="TRANSAMIDASE"/>
    <property type="match status" value="1"/>
</dbReference>
<dbReference type="Gene3D" id="3.90.1300.10">
    <property type="entry name" value="Amidase signature (AS) domain"/>
    <property type="match status" value="1"/>
</dbReference>
<keyword evidence="3" id="KW-1185">Reference proteome</keyword>
<keyword evidence="2" id="KW-0808">Transferase</keyword>
<evidence type="ECO:0000313" key="2">
    <source>
        <dbReference type="EMBL" id="PXW59001.1"/>
    </source>
</evidence>
<dbReference type="AlphaFoldDB" id="A0A2V3U713"/>
<dbReference type="InterPro" id="IPR000120">
    <property type="entry name" value="Amidase"/>
</dbReference>
<evidence type="ECO:0000259" key="1">
    <source>
        <dbReference type="Pfam" id="PF01425"/>
    </source>
</evidence>
<name>A0A2V3U713_9HYPH</name>
<dbReference type="EMBL" id="QJJK01000005">
    <property type="protein sequence ID" value="PXW59001.1"/>
    <property type="molecule type" value="Genomic_DNA"/>
</dbReference>
<organism evidence="2 3">
    <name type="scientific">Chelatococcus asaccharovorans</name>
    <dbReference type="NCBI Taxonomy" id="28210"/>
    <lineage>
        <taxon>Bacteria</taxon>
        <taxon>Pseudomonadati</taxon>
        <taxon>Pseudomonadota</taxon>
        <taxon>Alphaproteobacteria</taxon>
        <taxon>Hyphomicrobiales</taxon>
        <taxon>Chelatococcaceae</taxon>
        <taxon>Chelatococcus</taxon>
    </lineage>
</organism>
<protein>
    <submittedName>
        <fullName evidence="2">Aspartyl-tRNA(Asn)/glutamyl-tRNA(Gln) amidotransferase subunit A</fullName>
    </submittedName>
</protein>
<dbReference type="InterPro" id="IPR023631">
    <property type="entry name" value="Amidase_dom"/>
</dbReference>
<dbReference type="PANTHER" id="PTHR11895:SF176">
    <property type="entry name" value="AMIDASE AMID-RELATED"/>
    <property type="match status" value="1"/>
</dbReference>
<dbReference type="RefSeq" id="WP_170147238.1">
    <property type="nucleotide sequence ID" value="NZ_JAHBRY010000001.1"/>
</dbReference>
<accession>A0A2V3U713</accession>
<dbReference type="SUPFAM" id="SSF75304">
    <property type="entry name" value="Amidase signature (AS) enzymes"/>
    <property type="match status" value="1"/>
</dbReference>
<dbReference type="GO" id="GO:0016740">
    <property type="term" value="F:transferase activity"/>
    <property type="evidence" value="ECO:0007669"/>
    <property type="project" value="UniProtKB-KW"/>
</dbReference>
<reference evidence="2 3" key="1">
    <citation type="submission" date="2018-05" db="EMBL/GenBank/DDBJ databases">
        <title>Genomic Encyclopedia of Type Strains, Phase IV (KMG-IV): sequencing the most valuable type-strain genomes for metagenomic binning, comparative biology and taxonomic classification.</title>
        <authorList>
            <person name="Goeker M."/>
        </authorList>
    </citation>
    <scope>NUCLEOTIDE SEQUENCE [LARGE SCALE GENOMIC DNA]</scope>
    <source>
        <strain evidence="2 3">DSM 6462</strain>
    </source>
</reference>
<dbReference type="Pfam" id="PF01425">
    <property type="entry name" value="Amidase"/>
    <property type="match status" value="1"/>
</dbReference>
<feature type="domain" description="Amidase" evidence="1">
    <location>
        <begin position="28"/>
        <end position="412"/>
    </location>
</feature>